<dbReference type="PANTHER" id="PTHR28152">
    <property type="entry name" value="HYDROXYACYL-THIOESTER DEHYDRATASE TYPE 2, MITOCHONDRIAL"/>
    <property type="match status" value="1"/>
</dbReference>
<dbReference type="Gene3D" id="3.10.129.10">
    <property type="entry name" value="Hotdog Thioesterase"/>
    <property type="match status" value="2"/>
</dbReference>
<dbReference type="EMBL" id="BJVI01000015">
    <property type="protein sequence ID" value="GEL18043.1"/>
    <property type="molecule type" value="Genomic_DNA"/>
</dbReference>
<dbReference type="GO" id="GO:0019171">
    <property type="term" value="F:(3R)-hydroxyacyl-[acyl-carrier-protein] dehydratase activity"/>
    <property type="evidence" value="ECO:0007669"/>
    <property type="project" value="TreeGrafter"/>
</dbReference>
<dbReference type="SUPFAM" id="SSF54637">
    <property type="entry name" value="Thioesterase/thiol ester dehydrase-isomerase"/>
    <property type="match status" value="2"/>
</dbReference>
<gene>
    <name evidence="2" type="ORF">PA7_18800</name>
</gene>
<name>A0A511D0I0_9PSEU</name>
<dbReference type="Pfam" id="PF13452">
    <property type="entry name" value="FAS1_DH_region"/>
    <property type="match status" value="1"/>
</dbReference>
<protein>
    <recommendedName>
        <fullName evidence="1">FAS1-like dehydratase domain-containing protein</fullName>
    </recommendedName>
</protein>
<evidence type="ECO:0000313" key="3">
    <source>
        <dbReference type="Proteomes" id="UP000321328"/>
    </source>
</evidence>
<evidence type="ECO:0000313" key="2">
    <source>
        <dbReference type="EMBL" id="GEL18043.1"/>
    </source>
</evidence>
<feature type="domain" description="FAS1-like dehydratase" evidence="1">
    <location>
        <begin position="77"/>
        <end position="138"/>
    </location>
</feature>
<dbReference type="RefSeq" id="WP_028931027.1">
    <property type="nucleotide sequence ID" value="NZ_AUII01000019.1"/>
</dbReference>
<reference evidence="2 3" key="1">
    <citation type="submission" date="2019-07" db="EMBL/GenBank/DDBJ databases">
        <title>Whole genome shotgun sequence of Pseudonocardia asaccharolytica NBRC 16224.</title>
        <authorList>
            <person name="Hosoyama A."/>
            <person name="Uohara A."/>
            <person name="Ohji S."/>
            <person name="Ichikawa N."/>
        </authorList>
    </citation>
    <scope>NUCLEOTIDE SEQUENCE [LARGE SCALE GENOMIC DNA]</scope>
    <source>
        <strain evidence="2 3">NBRC 16224</strain>
    </source>
</reference>
<keyword evidence="3" id="KW-1185">Reference proteome</keyword>
<organism evidence="2 3">
    <name type="scientific">Pseudonocardia asaccharolytica DSM 44247 = NBRC 16224</name>
    <dbReference type="NCBI Taxonomy" id="1123024"/>
    <lineage>
        <taxon>Bacteria</taxon>
        <taxon>Bacillati</taxon>
        <taxon>Actinomycetota</taxon>
        <taxon>Actinomycetes</taxon>
        <taxon>Pseudonocardiales</taxon>
        <taxon>Pseudonocardiaceae</taxon>
        <taxon>Pseudonocardia</taxon>
    </lineage>
</organism>
<sequence>MNELAEYVAGWSPGPVEASTRLDRWPAEAFAALLDQPLPVAADGDPLPLGWHWFYHLEHPAHADLGDDGHPAHGHFLPPIPDRRRMFGGARMELREPLRIGAEVVRRSSLLEVTPKHGRSGAMLFLTLRHEFTQDGAVALVEEQDIVYRSQRDGFGEAAAQAPVAAEPPPAAPGTWRLRLDPDPALLFRFSALTYNAHRIHYDEPYVTGVEGYPGLVVHGPLLALLLLELPRRHAPDRQVVSFEFRLSRPAFAGVPVIAEAVPGGERIELTAGVPGRPASITGSVGSRGSATMGR</sequence>
<dbReference type="STRING" id="1123024.GCA_000423625_03575"/>
<evidence type="ECO:0000259" key="1">
    <source>
        <dbReference type="Pfam" id="PF13452"/>
    </source>
</evidence>
<dbReference type="InterPro" id="IPR039569">
    <property type="entry name" value="FAS1-like_DH_region"/>
</dbReference>
<dbReference type="InterPro" id="IPR052741">
    <property type="entry name" value="Mitochondrial_HTD2"/>
</dbReference>
<dbReference type="InterPro" id="IPR029069">
    <property type="entry name" value="HotDog_dom_sf"/>
</dbReference>
<dbReference type="Proteomes" id="UP000321328">
    <property type="component" value="Unassembled WGS sequence"/>
</dbReference>
<dbReference type="PANTHER" id="PTHR28152:SF1">
    <property type="entry name" value="HYDROXYACYL-THIOESTER DEHYDRATASE TYPE 2, MITOCHONDRIAL"/>
    <property type="match status" value="1"/>
</dbReference>
<accession>A0A511D0I0</accession>
<dbReference type="OrthoDB" id="7183822at2"/>
<comment type="caution">
    <text evidence="2">The sequence shown here is derived from an EMBL/GenBank/DDBJ whole genome shotgun (WGS) entry which is preliminary data.</text>
</comment>
<dbReference type="AlphaFoldDB" id="A0A511D0I0"/>
<proteinExistence type="predicted"/>